<protein>
    <submittedName>
        <fullName evidence="1">Uncharacterized protein</fullName>
    </submittedName>
</protein>
<gene>
    <name evidence="1" type="ORF">POPTR_008G112132v4</name>
</gene>
<accession>A0ACC0SL30</accession>
<keyword evidence="2" id="KW-1185">Reference proteome</keyword>
<dbReference type="EMBL" id="CM009297">
    <property type="protein sequence ID" value="KAI9389940.1"/>
    <property type="molecule type" value="Genomic_DNA"/>
</dbReference>
<name>A0ACC0SL30_POPTR</name>
<organism evidence="1 2">
    <name type="scientific">Populus trichocarpa</name>
    <name type="common">Western balsam poplar</name>
    <name type="synonym">Populus balsamifera subsp. trichocarpa</name>
    <dbReference type="NCBI Taxonomy" id="3694"/>
    <lineage>
        <taxon>Eukaryota</taxon>
        <taxon>Viridiplantae</taxon>
        <taxon>Streptophyta</taxon>
        <taxon>Embryophyta</taxon>
        <taxon>Tracheophyta</taxon>
        <taxon>Spermatophyta</taxon>
        <taxon>Magnoliopsida</taxon>
        <taxon>eudicotyledons</taxon>
        <taxon>Gunneridae</taxon>
        <taxon>Pentapetalae</taxon>
        <taxon>rosids</taxon>
        <taxon>fabids</taxon>
        <taxon>Malpighiales</taxon>
        <taxon>Salicaceae</taxon>
        <taxon>Saliceae</taxon>
        <taxon>Populus</taxon>
    </lineage>
</organism>
<evidence type="ECO:0000313" key="1">
    <source>
        <dbReference type="EMBL" id="KAI9389940.1"/>
    </source>
</evidence>
<reference evidence="1 2" key="1">
    <citation type="journal article" date="2006" name="Science">
        <title>The genome of black cottonwood, Populus trichocarpa (Torr. &amp; Gray).</title>
        <authorList>
            <person name="Tuskan G.A."/>
            <person name="Difazio S."/>
            <person name="Jansson S."/>
            <person name="Bohlmann J."/>
            <person name="Grigoriev I."/>
            <person name="Hellsten U."/>
            <person name="Putnam N."/>
            <person name="Ralph S."/>
            <person name="Rombauts S."/>
            <person name="Salamov A."/>
            <person name="Schein J."/>
            <person name="Sterck L."/>
            <person name="Aerts A."/>
            <person name="Bhalerao R.R."/>
            <person name="Bhalerao R.P."/>
            <person name="Blaudez D."/>
            <person name="Boerjan W."/>
            <person name="Brun A."/>
            <person name="Brunner A."/>
            <person name="Busov V."/>
            <person name="Campbell M."/>
            <person name="Carlson J."/>
            <person name="Chalot M."/>
            <person name="Chapman J."/>
            <person name="Chen G.L."/>
            <person name="Cooper D."/>
            <person name="Coutinho P.M."/>
            <person name="Couturier J."/>
            <person name="Covert S."/>
            <person name="Cronk Q."/>
            <person name="Cunningham R."/>
            <person name="Davis J."/>
            <person name="Degroeve S."/>
            <person name="Dejardin A."/>
            <person name="Depamphilis C."/>
            <person name="Detter J."/>
            <person name="Dirks B."/>
            <person name="Dubchak I."/>
            <person name="Duplessis S."/>
            <person name="Ehlting J."/>
            <person name="Ellis B."/>
            <person name="Gendler K."/>
            <person name="Goodstein D."/>
            <person name="Gribskov M."/>
            <person name="Grimwood J."/>
            <person name="Groover A."/>
            <person name="Gunter L."/>
            <person name="Hamberger B."/>
            <person name="Heinze B."/>
            <person name="Helariutta Y."/>
            <person name="Henrissat B."/>
            <person name="Holligan D."/>
            <person name="Holt R."/>
            <person name="Huang W."/>
            <person name="Islam-Faridi N."/>
            <person name="Jones S."/>
            <person name="Jones-Rhoades M."/>
            <person name="Jorgensen R."/>
            <person name="Joshi C."/>
            <person name="Kangasjarvi J."/>
            <person name="Karlsson J."/>
            <person name="Kelleher C."/>
            <person name="Kirkpatrick R."/>
            <person name="Kirst M."/>
            <person name="Kohler A."/>
            <person name="Kalluri U."/>
            <person name="Larimer F."/>
            <person name="Leebens-Mack J."/>
            <person name="Leple J.C."/>
            <person name="Locascio P."/>
            <person name="Lou Y."/>
            <person name="Lucas S."/>
            <person name="Martin F."/>
            <person name="Montanini B."/>
            <person name="Napoli C."/>
            <person name="Nelson D.R."/>
            <person name="Nelson C."/>
            <person name="Nieminen K."/>
            <person name="Nilsson O."/>
            <person name="Pereda V."/>
            <person name="Peter G."/>
            <person name="Philippe R."/>
            <person name="Pilate G."/>
            <person name="Poliakov A."/>
            <person name="Razumovskaya J."/>
            <person name="Richardson P."/>
            <person name="Rinaldi C."/>
            <person name="Ritland K."/>
            <person name="Rouze P."/>
            <person name="Ryaboy D."/>
            <person name="Schmutz J."/>
            <person name="Schrader J."/>
            <person name="Segerman B."/>
            <person name="Shin H."/>
            <person name="Siddiqui A."/>
            <person name="Sterky F."/>
            <person name="Terry A."/>
            <person name="Tsai C.J."/>
            <person name="Uberbacher E."/>
            <person name="Unneberg P."/>
            <person name="Vahala J."/>
            <person name="Wall K."/>
            <person name="Wessler S."/>
            <person name="Yang G."/>
            <person name="Yin T."/>
            <person name="Douglas C."/>
            <person name="Marra M."/>
            <person name="Sandberg G."/>
            <person name="Van de Peer Y."/>
            <person name="Rokhsar D."/>
        </authorList>
    </citation>
    <scope>NUCLEOTIDE SEQUENCE [LARGE SCALE GENOMIC DNA]</scope>
    <source>
        <strain evidence="2">cv. Nisqually</strain>
    </source>
</reference>
<comment type="caution">
    <text evidence="1">The sequence shown here is derived from an EMBL/GenBank/DDBJ whole genome shotgun (WGS) entry which is preliminary data.</text>
</comment>
<sequence>MVESTRKRSNRKPCQLSSALWPNTSEFFSSEFIGFLILCSSFG</sequence>
<evidence type="ECO:0000313" key="2">
    <source>
        <dbReference type="Proteomes" id="UP000006729"/>
    </source>
</evidence>
<proteinExistence type="predicted"/>
<dbReference type="Proteomes" id="UP000006729">
    <property type="component" value="Chromosome 8"/>
</dbReference>